<dbReference type="InterPro" id="IPR000683">
    <property type="entry name" value="Gfo/Idh/MocA-like_OxRdtase_N"/>
</dbReference>
<name>A0A6J4H5T9_9CHLR</name>
<dbReference type="InterPro" id="IPR055170">
    <property type="entry name" value="GFO_IDH_MocA-like_dom"/>
</dbReference>
<dbReference type="SUPFAM" id="SSF51735">
    <property type="entry name" value="NAD(P)-binding Rossmann-fold domains"/>
    <property type="match status" value="1"/>
</dbReference>
<evidence type="ECO:0000259" key="2">
    <source>
        <dbReference type="Pfam" id="PF01408"/>
    </source>
</evidence>
<dbReference type="SUPFAM" id="SSF55347">
    <property type="entry name" value="Glyceraldehyde-3-phosphate dehydrogenase-like, C-terminal domain"/>
    <property type="match status" value="1"/>
</dbReference>
<dbReference type="EMBL" id="CADCTC010000014">
    <property type="protein sequence ID" value="CAA9215714.1"/>
    <property type="molecule type" value="Genomic_DNA"/>
</dbReference>
<dbReference type="PANTHER" id="PTHR43818">
    <property type="entry name" value="BCDNA.GH03377"/>
    <property type="match status" value="1"/>
</dbReference>
<sequence>MEKSEERSDAVLAVGLIGCGTMGSSHAKQMAALQEIRLAAACDVDETKARATAEAAGGTVRVYTAVEDLLTDPSIPAVLVATPNHTHRQIVLTALAAGKDVFCEKPMALTLADCDEMIEAAARHGRKLMVGQVLRLITVFSEVRRLVAEGVIGKPFAVRILRCAQRRTNEGPWSAAWRSKRANTGGLLFEVNVHEFDFMRSVMGEAAEVTAMADNFTRPDYDYEDHVIVTVRFRDGGLGVLESSVATVVGATEGLITGTEGSIHYDWGKNTVRYRRLEGETVDVPVEKDAGRSVQHELSSFAGWVLHGEAPVVTSEDGRRAVQLAEAAYRSASEKRTITIE</sequence>
<dbReference type="InterPro" id="IPR050463">
    <property type="entry name" value="Gfo/Idh/MocA_oxidrdct_glycsds"/>
</dbReference>
<feature type="domain" description="GFO/IDH/MocA-like oxidoreductase" evidence="3">
    <location>
        <begin position="140"/>
        <end position="263"/>
    </location>
</feature>
<feature type="domain" description="Gfo/Idh/MocA-like oxidoreductase N-terminal" evidence="2">
    <location>
        <begin position="13"/>
        <end position="131"/>
    </location>
</feature>
<dbReference type="EC" id="1.1.1.18" evidence="4"/>
<organism evidence="4">
    <name type="scientific">uncultured Chloroflexota bacterium</name>
    <dbReference type="NCBI Taxonomy" id="166587"/>
    <lineage>
        <taxon>Bacteria</taxon>
        <taxon>Bacillati</taxon>
        <taxon>Chloroflexota</taxon>
        <taxon>environmental samples</taxon>
    </lineage>
</organism>
<dbReference type="InterPro" id="IPR036291">
    <property type="entry name" value="NAD(P)-bd_dom_sf"/>
</dbReference>
<dbReference type="GO" id="GO:0000166">
    <property type="term" value="F:nucleotide binding"/>
    <property type="evidence" value="ECO:0007669"/>
    <property type="project" value="InterPro"/>
</dbReference>
<dbReference type="Gene3D" id="3.30.360.10">
    <property type="entry name" value="Dihydrodipicolinate Reductase, domain 2"/>
    <property type="match status" value="1"/>
</dbReference>
<dbReference type="Pfam" id="PF22725">
    <property type="entry name" value="GFO_IDH_MocA_C3"/>
    <property type="match status" value="1"/>
</dbReference>
<dbReference type="GO" id="GO:0050112">
    <property type="term" value="F:inositol 2-dehydrogenase (NAD+) activity"/>
    <property type="evidence" value="ECO:0007669"/>
    <property type="project" value="UniProtKB-EC"/>
</dbReference>
<accession>A0A6J4H5T9</accession>
<reference evidence="4" key="1">
    <citation type="submission" date="2020-02" db="EMBL/GenBank/DDBJ databases">
        <authorList>
            <person name="Meier V. D."/>
        </authorList>
    </citation>
    <scope>NUCLEOTIDE SEQUENCE</scope>
    <source>
        <strain evidence="4">AVDCRST_MAG77</strain>
    </source>
</reference>
<dbReference type="Pfam" id="PF01408">
    <property type="entry name" value="GFO_IDH_MocA"/>
    <property type="match status" value="1"/>
</dbReference>
<proteinExistence type="predicted"/>
<evidence type="ECO:0000256" key="1">
    <source>
        <dbReference type="ARBA" id="ARBA00023002"/>
    </source>
</evidence>
<protein>
    <submittedName>
        <fullName evidence="4">GH109</fullName>
        <ecNumber evidence="4">1.1.1.18</ecNumber>
    </submittedName>
</protein>
<dbReference type="Gene3D" id="3.40.50.720">
    <property type="entry name" value="NAD(P)-binding Rossmann-like Domain"/>
    <property type="match status" value="1"/>
</dbReference>
<evidence type="ECO:0000313" key="4">
    <source>
        <dbReference type="EMBL" id="CAA9215714.1"/>
    </source>
</evidence>
<dbReference type="AlphaFoldDB" id="A0A6J4H5T9"/>
<gene>
    <name evidence="4" type="ORF">AVDCRST_MAG77-186</name>
</gene>
<dbReference type="PANTHER" id="PTHR43818:SF11">
    <property type="entry name" value="BCDNA.GH03377"/>
    <property type="match status" value="1"/>
</dbReference>
<evidence type="ECO:0000259" key="3">
    <source>
        <dbReference type="Pfam" id="PF22725"/>
    </source>
</evidence>
<keyword evidence="1 4" id="KW-0560">Oxidoreductase</keyword>